<protein>
    <submittedName>
        <fullName evidence="1">Uncharacterized protein</fullName>
    </submittedName>
</protein>
<feature type="non-terminal residue" evidence="1">
    <location>
        <position position="47"/>
    </location>
</feature>
<keyword evidence="2" id="KW-1185">Reference proteome</keyword>
<name>A0A087ULA4_STEMI</name>
<accession>A0A087ULA4</accession>
<dbReference type="AlphaFoldDB" id="A0A087ULA4"/>
<evidence type="ECO:0000313" key="2">
    <source>
        <dbReference type="Proteomes" id="UP000054359"/>
    </source>
</evidence>
<dbReference type="EMBL" id="KK120373">
    <property type="protein sequence ID" value="KFM78143.1"/>
    <property type="molecule type" value="Genomic_DNA"/>
</dbReference>
<sequence length="47" mass="5478">MKTFSRISLCCHGDGRTTGCRLLDKKKVRRTSLLHQSRSFLPYRNPL</sequence>
<organism evidence="1 2">
    <name type="scientific">Stegodyphus mimosarum</name>
    <name type="common">African social velvet spider</name>
    <dbReference type="NCBI Taxonomy" id="407821"/>
    <lineage>
        <taxon>Eukaryota</taxon>
        <taxon>Metazoa</taxon>
        <taxon>Ecdysozoa</taxon>
        <taxon>Arthropoda</taxon>
        <taxon>Chelicerata</taxon>
        <taxon>Arachnida</taxon>
        <taxon>Araneae</taxon>
        <taxon>Araneomorphae</taxon>
        <taxon>Entelegynae</taxon>
        <taxon>Eresoidea</taxon>
        <taxon>Eresidae</taxon>
        <taxon>Stegodyphus</taxon>
    </lineage>
</organism>
<proteinExistence type="predicted"/>
<evidence type="ECO:0000313" key="1">
    <source>
        <dbReference type="EMBL" id="KFM78143.1"/>
    </source>
</evidence>
<reference evidence="1 2" key="1">
    <citation type="submission" date="2013-11" db="EMBL/GenBank/DDBJ databases">
        <title>Genome sequencing of Stegodyphus mimosarum.</title>
        <authorList>
            <person name="Bechsgaard J."/>
        </authorList>
    </citation>
    <scope>NUCLEOTIDE SEQUENCE [LARGE SCALE GENOMIC DNA]</scope>
</reference>
<gene>
    <name evidence="1" type="ORF">X975_26814</name>
</gene>
<dbReference type="Proteomes" id="UP000054359">
    <property type="component" value="Unassembled WGS sequence"/>
</dbReference>